<evidence type="ECO:0000313" key="11">
    <source>
        <dbReference type="EMBL" id="KAJ0978055.1"/>
    </source>
</evidence>
<dbReference type="GO" id="GO:0009738">
    <property type="term" value="P:abscisic acid-activated signaling pathway"/>
    <property type="evidence" value="ECO:0007669"/>
    <property type="project" value="UniProtKB-KW"/>
</dbReference>
<organism evidence="10 12">
    <name type="scientific">Dioscorea zingiberensis</name>
    <dbReference type="NCBI Taxonomy" id="325984"/>
    <lineage>
        <taxon>Eukaryota</taxon>
        <taxon>Viridiplantae</taxon>
        <taxon>Streptophyta</taxon>
        <taxon>Embryophyta</taxon>
        <taxon>Tracheophyta</taxon>
        <taxon>Spermatophyta</taxon>
        <taxon>Magnoliopsida</taxon>
        <taxon>Liliopsida</taxon>
        <taxon>Dioscoreales</taxon>
        <taxon>Dioscoreaceae</taxon>
        <taxon>Dioscorea</taxon>
    </lineage>
</organism>
<evidence type="ECO:0000259" key="9">
    <source>
        <dbReference type="PROSITE" id="PS50217"/>
    </source>
</evidence>
<evidence type="ECO:0000313" key="10">
    <source>
        <dbReference type="EMBL" id="KAJ0978049.1"/>
    </source>
</evidence>
<reference evidence="10" key="1">
    <citation type="submission" date="2021-03" db="EMBL/GenBank/DDBJ databases">
        <authorList>
            <person name="Li Z."/>
            <person name="Yang C."/>
        </authorList>
    </citation>
    <scope>NUCLEOTIDE SEQUENCE</scope>
    <source>
        <strain evidence="10">Dzin_1.0</strain>
        <tissue evidence="10">Leaf</tissue>
    </source>
</reference>
<keyword evidence="6" id="KW-0539">Nucleus</keyword>
<name>A0A9D5HIW9_9LILI</name>
<dbReference type="InterPro" id="IPR046347">
    <property type="entry name" value="bZIP_sf"/>
</dbReference>
<evidence type="ECO:0000256" key="2">
    <source>
        <dbReference type="ARBA" id="ARBA00022682"/>
    </source>
</evidence>
<sequence>MNKGNGMQPSLGEMTLEDFLMDAQQDQWLQRCHQMIAIQQQQNTSPILDATYAHGKVNMPKTQARGNKRAVGTEKTVERRQKRMIKNRESAARSRARKQAYTNELENKISLLEEENEKLKKQKALDAIVHCAPILEPKHWLRRTSSAPL</sequence>
<dbReference type="CDD" id="cd14707">
    <property type="entry name" value="bZIP_plant_BZIP46"/>
    <property type="match status" value="1"/>
</dbReference>
<keyword evidence="3" id="KW-0805">Transcription regulation</keyword>
<evidence type="ECO:0000313" key="12">
    <source>
        <dbReference type="Proteomes" id="UP001085076"/>
    </source>
</evidence>
<dbReference type="PANTHER" id="PTHR22952">
    <property type="entry name" value="CAMP-RESPONSE ELEMENT BINDING PROTEIN-RELATED"/>
    <property type="match status" value="1"/>
</dbReference>
<dbReference type="InterPro" id="IPR004827">
    <property type="entry name" value="bZIP"/>
</dbReference>
<feature type="domain" description="BZIP" evidence="9">
    <location>
        <begin position="77"/>
        <end position="122"/>
    </location>
</feature>
<keyword evidence="2" id="KW-0938">Abscisic acid signaling pathway</keyword>
<keyword evidence="12" id="KW-1185">Reference proteome</keyword>
<keyword evidence="5" id="KW-0804">Transcription</keyword>
<gene>
    <name evidence="10" type="ORF">J5N97_013523</name>
    <name evidence="11" type="ORF">J5N97_013529</name>
</gene>
<dbReference type="SUPFAM" id="SSF57959">
    <property type="entry name" value="Leucine zipper domain"/>
    <property type="match status" value="1"/>
</dbReference>
<dbReference type="PANTHER" id="PTHR22952:SF385">
    <property type="entry name" value="ABSCISIC ACID-INSENSITIVE 5-LIKE PROTEIN 2"/>
    <property type="match status" value="1"/>
</dbReference>
<dbReference type="OrthoDB" id="644067at2759"/>
<dbReference type="FunFam" id="1.20.5.170:FF:000036">
    <property type="entry name" value="ABSCISIC ACID-INSENSITIVE 5-like protein 2"/>
    <property type="match status" value="1"/>
</dbReference>
<dbReference type="EMBL" id="JAGGNH010000003">
    <property type="protein sequence ID" value="KAJ0978055.1"/>
    <property type="molecule type" value="Genomic_DNA"/>
</dbReference>
<comment type="subcellular location">
    <subcellularLocation>
        <location evidence="1">Nucleus</location>
    </subcellularLocation>
</comment>
<dbReference type="GO" id="GO:0045893">
    <property type="term" value="P:positive regulation of DNA-templated transcription"/>
    <property type="evidence" value="ECO:0007669"/>
    <property type="project" value="InterPro"/>
</dbReference>
<dbReference type="Pfam" id="PF00170">
    <property type="entry name" value="bZIP_1"/>
    <property type="match status" value="1"/>
</dbReference>
<evidence type="ECO:0000256" key="1">
    <source>
        <dbReference type="ARBA" id="ARBA00004123"/>
    </source>
</evidence>
<dbReference type="PROSITE" id="PS00036">
    <property type="entry name" value="BZIP_BASIC"/>
    <property type="match status" value="1"/>
</dbReference>
<accession>A0A9D5HIW9</accession>
<reference evidence="10" key="2">
    <citation type="journal article" date="2022" name="Hortic Res">
        <title>The genome of Dioscorea zingiberensis sheds light on the biosynthesis, origin and evolution of the medicinally important diosgenin saponins.</title>
        <authorList>
            <person name="Li Y."/>
            <person name="Tan C."/>
            <person name="Li Z."/>
            <person name="Guo J."/>
            <person name="Li S."/>
            <person name="Chen X."/>
            <person name="Wang C."/>
            <person name="Dai X."/>
            <person name="Yang H."/>
            <person name="Song W."/>
            <person name="Hou L."/>
            <person name="Xu J."/>
            <person name="Tong Z."/>
            <person name="Xu A."/>
            <person name="Yuan X."/>
            <person name="Wang W."/>
            <person name="Yang Q."/>
            <person name="Chen L."/>
            <person name="Sun Z."/>
            <person name="Wang K."/>
            <person name="Pan B."/>
            <person name="Chen J."/>
            <person name="Bao Y."/>
            <person name="Liu F."/>
            <person name="Qi X."/>
            <person name="Gang D.R."/>
            <person name="Wen J."/>
            <person name="Li J."/>
        </authorList>
    </citation>
    <scope>NUCLEOTIDE SEQUENCE</scope>
    <source>
        <strain evidence="10">Dzin_1.0</strain>
    </source>
</reference>
<dbReference type="GO" id="GO:0003677">
    <property type="term" value="F:DNA binding"/>
    <property type="evidence" value="ECO:0007669"/>
    <property type="project" value="UniProtKB-KW"/>
</dbReference>
<keyword evidence="7" id="KW-0175">Coiled coil</keyword>
<dbReference type="AlphaFoldDB" id="A0A9D5HIW9"/>
<dbReference type="GO" id="GO:0003700">
    <property type="term" value="F:DNA-binding transcription factor activity"/>
    <property type="evidence" value="ECO:0007669"/>
    <property type="project" value="InterPro"/>
</dbReference>
<feature type="region of interest" description="Disordered" evidence="8">
    <location>
        <begin position="62"/>
        <end position="81"/>
    </location>
</feature>
<evidence type="ECO:0000256" key="5">
    <source>
        <dbReference type="ARBA" id="ARBA00023163"/>
    </source>
</evidence>
<dbReference type="EMBL" id="JAGGNH010000003">
    <property type="protein sequence ID" value="KAJ0978049.1"/>
    <property type="molecule type" value="Genomic_DNA"/>
</dbReference>
<dbReference type="PROSITE" id="PS50217">
    <property type="entry name" value="BZIP"/>
    <property type="match status" value="1"/>
</dbReference>
<dbReference type="InterPro" id="IPR043452">
    <property type="entry name" value="BZIP46-like"/>
</dbReference>
<dbReference type="SMART" id="SM00338">
    <property type="entry name" value="BRLZ"/>
    <property type="match status" value="1"/>
</dbReference>
<evidence type="ECO:0000256" key="7">
    <source>
        <dbReference type="SAM" id="Coils"/>
    </source>
</evidence>
<proteinExistence type="predicted"/>
<evidence type="ECO:0000256" key="6">
    <source>
        <dbReference type="ARBA" id="ARBA00023242"/>
    </source>
</evidence>
<comment type="caution">
    <text evidence="10">The sequence shown here is derived from an EMBL/GenBank/DDBJ whole genome shotgun (WGS) entry which is preliminary data.</text>
</comment>
<evidence type="ECO:0000256" key="8">
    <source>
        <dbReference type="SAM" id="MobiDB-lite"/>
    </source>
</evidence>
<dbReference type="Gene3D" id="1.20.5.170">
    <property type="match status" value="1"/>
</dbReference>
<keyword evidence="4" id="KW-0238">DNA-binding</keyword>
<feature type="coiled-coil region" evidence="7">
    <location>
        <begin position="95"/>
        <end position="125"/>
    </location>
</feature>
<dbReference type="GO" id="GO:0005634">
    <property type="term" value="C:nucleus"/>
    <property type="evidence" value="ECO:0007669"/>
    <property type="project" value="UniProtKB-SubCell"/>
</dbReference>
<evidence type="ECO:0000256" key="3">
    <source>
        <dbReference type="ARBA" id="ARBA00023015"/>
    </source>
</evidence>
<evidence type="ECO:0000256" key="4">
    <source>
        <dbReference type="ARBA" id="ARBA00023125"/>
    </source>
</evidence>
<protein>
    <recommendedName>
        <fullName evidence="9">BZIP domain-containing protein</fullName>
    </recommendedName>
</protein>
<dbReference type="Proteomes" id="UP001085076">
    <property type="component" value="Miscellaneous, Linkage group lg03"/>
</dbReference>